<dbReference type="InterPro" id="IPR009081">
    <property type="entry name" value="PP-bd_ACP"/>
</dbReference>
<evidence type="ECO:0000256" key="1">
    <source>
        <dbReference type="ARBA" id="ARBA00001957"/>
    </source>
</evidence>
<dbReference type="Gene3D" id="3.30.300.30">
    <property type="match status" value="2"/>
</dbReference>
<dbReference type="InterPro" id="IPR013217">
    <property type="entry name" value="Methyltransf_12"/>
</dbReference>
<dbReference type="Pfam" id="PF00550">
    <property type="entry name" value="PP-binding"/>
    <property type="match status" value="1"/>
</dbReference>
<dbReference type="NCBIfam" id="TIGR01733">
    <property type="entry name" value="AA-adenyl-dom"/>
    <property type="match status" value="1"/>
</dbReference>
<feature type="domain" description="Carrier" evidence="5">
    <location>
        <begin position="888"/>
        <end position="963"/>
    </location>
</feature>
<dbReference type="FunFam" id="2.30.38.10:FF:000001">
    <property type="entry name" value="Non-ribosomal peptide synthetase PvdI"/>
    <property type="match status" value="1"/>
</dbReference>
<dbReference type="PROSITE" id="PS00455">
    <property type="entry name" value="AMP_BINDING"/>
    <property type="match status" value="1"/>
</dbReference>
<dbReference type="InterPro" id="IPR020806">
    <property type="entry name" value="PKS_PP-bd"/>
</dbReference>
<name>A0A929FD19_LEPEC</name>
<dbReference type="Pfam" id="PF13193">
    <property type="entry name" value="AMP-binding_C"/>
    <property type="match status" value="1"/>
</dbReference>
<dbReference type="GO" id="GO:0005829">
    <property type="term" value="C:cytosol"/>
    <property type="evidence" value="ECO:0007669"/>
    <property type="project" value="TreeGrafter"/>
</dbReference>
<reference evidence="6" key="1">
    <citation type="submission" date="2020-10" db="EMBL/GenBank/DDBJ databases">
        <authorList>
            <person name="Castelo-Branco R."/>
            <person name="Eusebio N."/>
            <person name="Adriana R."/>
            <person name="Vieira A."/>
            <person name="Brugerolle De Fraissinette N."/>
            <person name="Rezende De Castro R."/>
            <person name="Schneider M.P."/>
            <person name="Vasconcelos V."/>
            <person name="Leao P.N."/>
        </authorList>
    </citation>
    <scope>NUCLEOTIDE SEQUENCE</scope>
    <source>
        <strain evidence="6">LEGE 11479</strain>
    </source>
</reference>
<dbReference type="InterPro" id="IPR023213">
    <property type="entry name" value="CAT-like_dom_sf"/>
</dbReference>
<dbReference type="InterPro" id="IPR045851">
    <property type="entry name" value="AMP-bd_C_sf"/>
</dbReference>
<comment type="caution">
    <text evidence="6">The sequence shown here is derived from an EMBL/GenBank/DDBJ whole genome shotgun (WGS) entry which is preliminary data.</text>
</comment>
<dbReference type="PANTHER" id="PTHR45527">
    <property type="entry name" value="NONRIBOSOMAL PEPTIDE SYNTHETASE"/>
    <property type="match status" value="1"/>
</dbReference>
<dbReference type="Pfam" id="PF00501">
    <property type="entry name" value="AMP-binding"/>
    <property type="match status" value="1"/>
</dbReference>
<dbReference type="AlphaFoldDB" id="A0A929FD19"/>
<dbReference type="InterPro" id="IPR036736">
    <property type="entry name" value="ACP-like_sf"/>
</dbReference>
<sequence>LQGLEVGPDRLVGLCLERSLDMVIALLGILKAGGAYVPLDPVYPSERLAYMLANSKASVLLTQTQFLEQLPEGEARVVCIEAEREIIATQSDRNLPNCTTPENLAYVIYTSGSTGKPKGVMMEHGALVNLICWQLEQTTLPQNAKTLQFSPISFDVSFQEIFTTWCGGGTLVLISEKVRQDPVALLHLLANREVERIFLPFVALQQLAEVAKSFKQLPNTLREVITAGEQLQITEAIASFFSQLPNCTLHNQYGPSETHVTTAFTLPGVPQTWPTLPPIGGAVSNTEVYLLDESLQPVPMGAAGELYVGGACLARGYINREELTRERFIPNPLSPELSSRLYTTGDLARYLPDGNIQFLGRIDAQVKIRGYRIELGELEVVLSQHPTVKQAAVVAREDSPGGKRLVAYVVPVAEGAESPKLEGHIETEQVQQWEKIWDEAYGQPADDWESGFHMGGWYDTYTGKALPEEQVREWVDFTVGRILSLNPQQVLEIGCGTGLLLFQVAPHCQRYYGTDIASEGLNYIAHQIQGSPLEASVALCHSAADELEGMDAASFDTVIINGVVQFFPTMDYLVRVIERVIQLVQPGGTVFIGDVESFPLLEAFHTSVQRTQASASLSTEVLRDLIQKHVAQTQKLAIAPEFFVALKEHLPQISHVEIQLKRGRYQNELTRFRYDVVLHLEKTVSPPKTAASHLNWQQDNLTVATVHQHLIDTSPEMLVVTHVPNARIWADVRVMELLASPGCPETVEELRQQISPRGIEPEDWWEWQSEVPYRINITGSGNGGNSDYDVVFVRNDVNIIPDSTLISPQASLLKPCRAYANQPYTGSKPSQLIPQLREFLTEKLPDYMMPSAFVVLDELPLTPSGKVDRRALPAPDKSRPVMDVELLTPRTPTEEVLAGIWTDVLSLNEVGVLDNFFLLGGDSLQATQLISRIRDIFQIELSLHRLFESPTIAELSEEILGASRQQLSAIQPIPRAGELPLSFAEQRLWFLDQLQEGSTTYNEQEALRLNGSLQLEILHRAVQEIVRRHEILRTNFQAVENSTVRVIHPELKLEMPVIDLQQLSTEEQFSEVQQLGQQEIQKPFDLANDSLLRVTLLQLATDDYVLLLTMHHIITDGWSTGIFSHELAVLYGAFVQGKPSPLPELPIQYADFAGWQRQPTTAEVLAPQLDYWKQQLAGAPPRLELPTD</sequence>
<dbReference type="SMART" id="SM00823">
    <property type="entry name" value="PKS_PP"/>
    <property type="match status" value="1"/>
</dbReference>
<evidence type="ECO:0000256" key="3">
    <source>
        <dbReference type="ARBA" id="ARBA00022553"/>
    </source>
</evidence>
<dbReference type="InterPro" id="IPR029063">
    <property type="entry name" value="SAM-dependent_MTases_sf"/>
</dbReference>
<evidence type="ECO:0000256" key="2">
    <source>
        <dbReference type="ARBA" id="ARBA00022450"/>
    </source>
</evidence>
<dbReference type="InterPro" id="IPR001242">
    <property type="entry name" value="Condensation_dom"/>
</dbReference>
<dbReference type="Gene3D" id="2.30.38.10">
    <property type="entry name" value="Luciferase, Domain 3"/>
    <property type="match status" value="1"/>
</dbReference>
<organism evidence="6 7">
    <name type="scientific">Leptolyngbya cf. ectocarpi LEGE 11479</name>
    <dbReference type="NCBI Taxonomy" id="1828722"/>
    <lineage>
        <taxon>Bacteria</taxon>
        <taxon>Bacillati</taxon>
        <taxon>Cyanobacteriota</taxon>
        <taxon>Cyanophyceae</taxon>
        <taxon>Leptolyngbyales</taxon>
        <taxon>Leptolyngbyaceae</taxon>
        <taxon>Leptolyngbya group</taxon>
        <taxon>Leptolyngbya</taxon>
    </lineage>
</organism>
<protein>
    <submittedName>
        <fullName evidence="6">Amino acid adenylation domain-containing protein</fullName>
    </submittedName>
</protein>
<dbReference type="SUPFAM" id="SSF53335">
    <property type="entry name" value="S-adenosyl-L-methionine-dependent methyltransferases"/>
    <property type="match status" value="1"/>
</dbReference>
<dbReference type="GO" id="GO:0031177">
    <property type="term" value="F:phosphopantetheine binding"/>
    <property type="evidence" value="ECO:0007669"/>
    <property type="project" value="InterPro"/>
</dbReference>
<dbReference type="InterPro" id="IPR020459">
    <property type="entry name" value="AMP-binding"/>
</dbReference>
<keyword evidence="4" id="KW-0677">Repeat</keyword>
<keyword evidence="3" id="KW-0597">Phosphoprotein</keyword>
<feature type="non-terminal residue" evidence="6">
    <location>
        <position position="1"/>
    </location>
</feature>
<evidence type="ECO:0000313" key="6">
    <source>
        <dbReference type="EMBL" id="MBE9070657.1"/>
    </source>
</evidence>
<dbReference type="Gene3D" id="3.30.559.30">
    <property type="entry name" value="Nonribosomal peptide synthetase, condensation domain"/>
    <property type="match status" value="1"/>
</dbReference>
<dbReference type="CDD" id="cd02440">
    <property type="entry name" value="AdoMet_MTases"/>
    <property type="match status" value="1"/>
</dbReference>
<dbReference type="SUPFAM" id="SSF52777">
    <property type="entry name" value="CoA-dependent acyltransferases"/>
    <property type="match status" value="1"/>
</dbReference>
<comment type="cofactor">
    <cofactor evidence="1">
        <name>pantetheine 4'-phosphate</name>
        <dbReference type="ChEBI" id="CHEBI:47942"/>
    </cofactor>
</comment>
<dbReference type="GO" id="GO:0003824">
    <property type="term" value="F:catalytic activity"/>
    <property type="evidence" value="ECO:0007669"/>
    <property type="project" value="InterPro"/>
</dbReference>
<dbReference type="InterPro" id="IPR006162">
    <property type="entry name" value="Ppantetheine_attach_site"/>
</dbReference>
<dbReference type="FunFam" id="3.40.50.980:FF:000001">
    <property type="entry name" value="Non-ribosomal peptide synthetase"/>
    <property type="match status" value="1"/>
</dbReference>
<dbReference type="InterPro" id="IPR020845">
    <property type="entry name" value="AMP-binding_CS"/>
</dbReference>
<keyword evidence="2" id="KW-0596">Phosphopantetheine</keyword>
<keyword evidence="7" id="KW-1185">Reference proteome</keyword>
<dbReference type="SUPFAM" id="SSF47336">
    <property type="entry name" value="ACP-like"/>
    <property type="match status" value="1"/>
</dbReference>
<dbReference type="Gene3D" id="1.10.1200.10">
    <property type="entry name" value="ACP-like"/>
    <property type="match status" value="1"/>
</dbReference>
<dbReference type="FunFam" id="3.30.559.10:FF:000012">
    <property type="entry name" value="Non-ribosomal peptide synthetase"/>
    <property type="match status" value="1"/>
</dbReference>
<dbReference type="FunFam" id="1.10.1200.10:FF:000005">
    <property type="entry name" value="Nonribosomal peptide synthetase 1"/>
    <property type="match status" value="1"/>
</dbReference>
<dbReference type="Pfam" id="PF08242">
    <property type="entry name" value="Methyltransf_12"/>
    <property type="match status" value="1"/>
</dbReference>
<dbReference type="InterPro" id="IPR000873">
    <property type="entry name" value="AMP-dep_synth/lig_dom"/>
</dbReference>
<dbReference type="PANTHER" id="PTHR45527:SF14">
    <property type="entry name" value="PLIPASTATIN SYNTHASE SUBUNIT B"/>
    <property type="match status" value="1"/>
</dbReference>
<dbReference type="GO" id="GO:0008610">
    <property type="term" value="P:lipid biosynthetic process"/>
    <property type="evidence" value="ECO:0007669"/>
    <property type="project" value="UniProtKB-ARBA"/>
</dbReference>
<dbReference type="GO" id="GO:0043041">
    <property type="term" value="P:amino acid activation for nonribosomal peptide biosynthetic process"/>
    <property type="evidence" value="ECO:0007669"/>
    <property type="project" value="TreeGrafter"/>
</dbReference>
<dbReference type="InterPro" id="IPR010071">
    <property type="entry name" value="AA_adenyl_dom"/>
</dbReference>
<dbReference type="RefSeq" id="WP_193996512.1">
    <property type="nucleotide sequence ID" value="NZ_JADEXP010000490.1"/>
</dbReference>
<dbReference type="EMBL" id="JADEXP010000490">
    <property type="protein sequence ID" value="MBE9070657.1"/>
    <property type="molecule type" value="Genomic_DNA"/>
</dbReference>
<dbReference type="Proteomes" id="UP000615026">
    <property type="component" value="Unassembled WGS sequence"/>
</dbReference>
<dbReference type="CDD" id="cd19531">
    <property type="entry name" value="LCL_NRPS-like"/>
    <property type="match status" value="1"/>
</dbReference>
<dbReference type="SUPFAM" id="SSF56801">
    <property type="entry name" value="Acetyl-CoA synthetase-like"/>
    <property type="match status" value="1"/>
</dbReference>
<dbReference type="GO" id="GO:0009403">
    <property type="term" value="P:toxin biosynthetic process"/>
    <property type="evidence" value="ECO:0007669"/>
    <property type="project" value="UniProtKB-ARBA"/>
</dbReference>
<evidence type="ECO:0000259" key="5">
    <source>
        <dbReference type="PROSITE" id="PS50075"/>
    </source>
</evidence>
<dbReference type="Gene3D" id="3.40.50.150">
    <property type="entry name" value="Vaccinia Virus protein VP39"/>
    <property type="match status" value="1"/>
</dbReference>
<dbReference type="Pfam" id="PF00668">
    <property type="entry name" value="Condensation"/>
    <property type="match status" value="1"/>
</dbReference>
<dbReference type="PRINTS" id="PR00154">
    <property type="entry name" value="AMPBINDING"/>
</dbReference>
<proteinExistence type="predicted"/>
<dbReference type="InterPro" id="IPR025110">
    <property type="entry name" value="AMP-bd_C"/>
</dbReference>
<gene>
    <name evidence="6" type="ORF">IQ260_28865</name>
</gene>
<dbReference type="PROSITE" id="PS00012">
    <property type="entry name" value="PHOSPHOPANTETHEINE"/>
    <property type="match status" value="1"/>
</dbReference>
<dbReference type="Gene3D" id="3.30.559.10">
    <property type="entry name" value="Chloramphenicol acetyltransferase-like domain"/>
    <property type="match status" value="1"/>
</dbReference>
<accession>A0A929FD19</accession>
<feature type="non-terminal residue" evidence="6">
    <location>
        <position position="1188"/>
    </location>
</feature>
<evidence type="ECO:0000256" key="4">
    <source>
        <dbReference type="ARBA" id="ARBA00022737"/>
    </source>
</evidence>
<dbReference type="Gene3D" id="3.40.50.980">
    <property type="match status" value="2"/>
</dbReference>
<evidence type="ECO:0000313" key="7">
    <source>
        <dbReference type="Proteomes" id="UP000615026"/>
    </source>
</evidence>
<dbReference type="PROSITE" id="PS50075">
    <property type="entry name" value="CARRIER"/>
    <property type="match status" value="1"/>
</dbReference>